<feature type="transmembrane region" description="Helical" evidence="1">
    <location>
        <begin position="37"/>
        <end position="57"/>
    </location>
</feature>
<dbReference type="AlphaFoldDB" id="A0A1A7ZL85"/>
<keyword evidence="1" id="KW-0812">Transmembrane</keyword>
<feature type="non-terminal residue" evidence="2">
    <location>
        <position position="1"/>
    </location>
</feature>
<keyword evidence="1" id="KW-0472">Membrane</keyword>
<evidence type="ECO:0000256" key="1">
    <source>
        <dbReference type="SAM" id="Phobius"/>
    </source>
</evidence>
<gene>
    <name evidence="2" type="primary">Nfu_g_1_015503</name>
</gene>
<dbReference type="EMBL" id="HADY01004728">
    <property type="protein sequence ID" value="SBP43213.1"/>
    <property type="molecule type" value="Transcribed_RNA"/>
</dbReference>
<protein>
    <submittedName>
        <fullName evidence="2">Uncharacterized protein</fullName>
    </submittedName>
</protein>
<name>A0A1A7ZL85_NOTFU</name>
<proteinExistence type="predicted"/>
<accession>A0A1A7ZL85</accession>
<evidence type="ECO:0000313" key="2">
    <source>
        <dbReference type="EMBL" id="SBP43213.1"/>
    </source>
</evidence>
<keyword evidence="1" id="KW-1133">Transmembrane helix</keyword>
<reference evidence="2" key="2">
    <citation type="submission" date="2016-06" db="EMBL/GenBank/DDBJ databases">
        <title>The genome of a short-lived fish provides insights into sex chromosome evolution and the genetic control of aging.</title>
        <authorList>
            <person name="Reichwald K."/>
            <person name="Felder M."/>
            <person name="Petzold A."/>
            <person name="Koch P."/>
            <person name="Groth M."/>
            <person name="Platzer M."/>
        </authorList>
    </citation>
    <scope>NUCLEOTIDE SEQUENCE</scope>
    <source>
        <tissue evidence="2">Brain</tissue>
    </source>
</reference>
<reference evidence="2" key="1">
    <citation type="submission" date="2016-05" db="EMBL/GenBank/DDBJ databases">
        <authorList>
            <person name="Lavstsen T."/>
            <person name="Jespersen J.S."/>
        </authorList>
    </citation>
    <scope>NUCLEOTIDE SEQUENCE</scope>
    <source>
        <tissue evidence="2">Brain</tissue>
    </source>
</reference>
<sequence>KTAVPDDGCFEATPPMVVGAKLRLAQNDGFAAPLWKLASNSCCFCLLQLLLLFYLHLFIQFSIHVLTTCK</sequence>
<organism evidence="2">
    <name type="scientific">Nothobranchius furzeri</name>
    <name type="common">Turquoise killifish</name>
    <dbReference type="NCBI Taxonomy" id="105023"/>
    <lineage>
        <taxon>Eukaryota</taxon>
        <taxon>Metazoa</taxon>
        <taxon>Chordata</taxon>
        <taxon>Craniata</taxon>
        <taxon>Vertebrata</taxon>
        <taxon>Euteleostomi</taxon>
        <taxon>Actinopterygii</taxon>
        <taxon>Neopterygii</taxon>
        <taxon>Teleostei</taxon>
        <taxon>Neoteleostei</taxon>
        <taxon>Acanthomorphata</taxon>
        <taxon>Ovalentaria</taxon>
        <taxon>Atherinomorphae</taxon>
        <taxon>Cyprinodontiformes</taxon>
        <taxon>Nothobranchiidae</taxon>
        <taxon>Nothobranchius</taxon>
    </lineage>
</organism>